<feature type="transmembrane region" description="Helical" evidence="10">
    <location>
        <begin position="165"/>
        <end position="183"/>
    </location>
</feature>
<dbReference type="NCBIfam" id="TIGR02141">
    <property type="entry name" value="modB_ABC"/>
    <property type="match status" value="1"/>
</dbReference>
<comment type="function">
    <text evidence="1 11">Part of the binding-protein-dependent transport system for molybdenum; probably responsible for the translocation of the substrate across the membrane.</text>
</comment>
<evidence type="ECO:0000256" key="9">
    <source>
        <dbReference type="ARBA" id="ARBA00023136"/>
    </source>
</evidence>
<evidence type="ECO:0000256" key="3">
    <source>
        <dbReference type="ARBA" id="ARBA00007069"/>
    </source>
</evidence>
<dbReference type="PANTHER" id="PTHR30183">
    <property type="entry name" value="MOLYBDENUM TRANSPORT SYSTEM PERMEASE PROTEIN MODB"/>
    <property type="match status" value="1"/>
</dbReference>
<dbReference type="CDD" id="cd06261">
    <property type="entry name" value="TM_PBP2"/>
    <property type="match status" value="1"/>
</dbReference>
<comment type="subcellular location">
    <subcellularLocation>
        <location evidence="2 10">Cell membrane</location>
        <topology evidence="2 10">Multi-pass membrane protein</topology>
    </subcellularLocation>
</comment>
<evidence type="ECO:0000256" key="8">
    <source>
        <dbReference type="ARBA" id="ARBA00022989"/>
    </source>
</evidence>
<dbReference type="SUPFAM" id="SSF161098">
    <property type="entry name" value="MetI-like"/>
    <property type="match status" value="1"/>
</dbReference>
<feature type="transmembrane region" description="Helical" evidence="10">
    <location>
        <begin position="195"/>
        <end position="214"/>
    </location>
</feature>
<keyword evidence="5 11" id="KW-1003">Cell membrane</keyword>
<dbReference type="InterPro" id="IPR035906">
    <property type="entry name" value="MetI-like_sf"/>
</dbReference>
<dbReference type="InterPro" id="IPR011867">
    <property type="entry name" value="ModB_ABC"/>
</dbReference>
<evidence type="ECO:0000256" key="5">
    <source>
        <dbReference type="ARBA" id="ARBA00022475"/>
    </source>
</evidence>
<feature type="transmembrane region" description="Helical" evidence="10">
    <location>
        <begin position="131"/>
        <end position="153"/>
    </location>
</feature>
<feature type="transmembrane region" description="Helical" evidence="10">
    <location>
        <begin position="79"/>
        <end position="103"/>
    </location>
</feature>
<dbReference type="Pfam" id="PF00528">
    <property type="entry name" value="BPD_transp_1"/>
    <property type="match status" value="1"/>
</dbReference>
<organism evidence="13 14">
    <name type="scientific">Longimicrobium terrae</name>
    <dbReference type="NCBI Taxonomy" id="1639882"/>
    <lineage>
        <taxon>Bacteria</taxon>
        <taxon>Pseudomonadati</taxon>
        <taxon>Gemmatimonadota</taxon>
        <taxon>Longimicrobiia</taxon>
        <taxon>Longimicrobiales</taxon>
        <taxon>Longimicrobiaceae</taxon>
        <taxon>Longimicrobium</taxon>
    </lineage>
</organism>
<dbReference type="GO" id="GO:0015098">
    <property type="term" value="F:molybdate ion transmembrane transporter activity"/>
    <property type="evidence" value="ECO:0007669"/>
    <property type="project" value="UniProtKB-UniRule"/>
</dbReference>
<dbReference type="EMBL" id="JACHIA010000016">
    <property type="protein sequence ID" value="MBB6072603.1"/>
    <property type="molecule type" value="Genomic_DNA"/>
</dbReference>
<protein>
    <recommendedName>
        <fullName evidence="11">Molybdenum transport system permease</fullName>
    </recommendedName>
</protein>
<feature type="transmembrane region" description="Helical" evidence="10">
    <location>
        <begin position="44"/>
        <end position="67"/>
    </location>
</feature>
<dbReference type="InterPro" id="IPR000515">
    <property type="entry name" value="MetI-like"/>
</dbReference>
<dbReference type="Gene3D" id="1.10.3720.10">
    <property type="entry name" value="MetI-like"/>
    <property type="match status" value="1"/>
</dbReference>
<comment type="similarity">
    <text evidence="3 11">Belongs to the binding-protein-dependent transport system permease family. CysTW subfamily.</text>
</comment>
<sequence>MDASPILLSLRVALSALAFVAVAGTLAARWVTRRDFPGRDLVDGLLILPLVLPPVVTGYVLLILLARTGPVGRVLDRAFGIRLVFTLEAAVIAAAVVSFPLMYQSAKAAFAGVDRRLEDAARTLGAGEGRVLLRVTVPLAWPGLVAGMVLAFARALGEFGATAMVAGNIPGVTATVPLAIYALADAGELRQAGMYALVISLFSLSLVVGLNTWTRRRRPGWRPRRRA</sequence>
<evidence type="ECO:0000259" key="12">
    <source>
        <dbReference type="PROSITE" id="PS50928"/>
    </source>
</evidence>
<evidence type="ECO:0000256" key="10">
    <source>
        <dbReference type="RuleBase" id="RU363032"/>
    </source>
</evidence>
<evidence type="ECO:0000313" key="13">
    <source>
        <dbReference type="EMBL" id="MBB6072603.1"/>
    </source>
</evidence>
<keyword evidence="7 10" id="KW-0812">Transmembrane</keyword>
<evidence type="ECO:0000256" key="11">
    <source>
        <dbReference type="RuleBase" id="RU365097"/>
    </source>
</evidence>
<dbReference type="RefSeq" id="WP_170032705.1">
    <property type="nucleotide sequence ID" value="NZ_JABDTL010000001.1"/>
</dbReference>
<dbReference type="PANTHER" id="PTHR30183:SF3">
    <property type="entry name" value="MOLYBDENUM TRANSPORT SYSTEM PERMEASE PROTEIN MODB"/>
    <property type="match status" value="1"/>
</dbReference>
<evidence type="ECO:0000256" key="1">
    <source>
        <dbReference type="ARBA" id="ARBA00002949"/>
    </source>
</evidence>
<dbReference type="PROSITE" id="PS50928">
    <property type="entry name" value="ABC_TM1"/>
    <property type="match status" value="1"/>
</dbReference>
<feature type="domain" description="ABC transmembrane type-1" evidence="12">
    <location>
        <begin position="6"/>
        <end position="212"/>
    </location>
</feature>
<reference evidence="13 14" key="1">
    <citation type="submission" date="2020-08" db="EMBL/GenBank/DDBJ databases">
        <title>Genomic Encyclopedia of Type Strains, Phase IV (KMG-IV): sequencing the most valuable type-strain genomes for metagenomic binning, comparative biology and taxonomic classification.</title>
        <authorList>
            <person name="Goeker M."/>
        </authorList>
    </citation>
    <scope>NUCLEOTIDE SEQUENCE [LARGE SCALE GENOMIC DNA]</scope>
    <source>
        <strain evidence="13 14">DSM 29007</strain>
    </source>
</reference>
<evidence type="ECO:0000256" key="2">
    <source>
        <dbReference type="ARBA" id="ARBA00004651"/>
    </source>
</evidence>
<evidence type="ECO:0000313" key="14">
    <source>
        <dbReference type="Proteomes" id="UP000582837"/>
    </source>
</evidence>
<dbReference type="Proteomes" id="UP000582837">
    <property type="component" value="Unassembled WGS sequence"/>
</dbReference>
<evidence type="ECO:0000256" key="7">
    <source>
        <dbReference type="ARBA" id="ARBA00022692"/>
    </source>
</evidence>
<name>A0A841H3Q6_9BACT</name>
<dbReference type="AlphaFoldDB" id="A0A841H3Q6"/>
<proteinExistence type="inferred from homology"/>
<evidence type="ECO:0000256" key="6">
    <source>
        <dbReference type="ARBA" id="ARBA00022505"/>
    </source>
</evidence>
<keyword evidence="4 10" id="KW-0813">Transport</keyword>
<accession>A0A841H3Q6</accession>
<keyword evidence="14" id="KW-1185">Reference proteome</keyword>
<keyword evidence="8 10" id="KW-1133">Transmembrane helix</keyword>
<dbReference type="GO" id="GO:0005886">
    <property type="term" value="C:plasma membrane"/>
    <property type="evidence" value="ECO:0007669"/>
    <property type="project" value="UniProtKB-SubCell"/>
</dbReference>
<evidence type="ECO:0000256" key="4">
    <source>
        <dbReference type="ARBA" id="ARBA00022448"/>
    </source>
</evidence>
<feature type="transmembrane region" description="Helical" evidence="10">
    <location>
        <begin position="12"/>
        <end position="32"/>
    </location>
</feature>
<keyword evidence="6 11" id="KW-0500">Molybdenum</keyword>
<comment type="caution">
    <text evidence="13">The sequence shown here is derived from an EMBL/GenBank/DDBJ whole genome shotgun (WGS) entry which is preliminary data.</text>
</comment>
<keyword evidence="9 10" id="KW-0472">Membrane</keyword>
<gene>
    <name evidence="13" type="ORF">HNQ61_004266</name>
</gene>